<evidence type="ECO:0000313" key="2">
    <source>
        <dbReference type="Proteomes" id="UP000196074"/>
    </source>
</evidence>
<dbReference type="Proteomes" id="UP000196074">
    <property type="component" value="Unassembled WGS sequence"/>
</dbReference>
<evidence type="ECO:0000313" key="1">
    <source>
        <dbReference type="EMBL" id="OUQ09538.1"/>
    </source>
</evidence>
<evidence type="ECO:0008006" key="3">
    <source>
        <dbReference type="Google" id="ProtNLM"/>
    </source>
</evidence>
<dbReference type="AlphaFoldDB" id="A0A1Y4QW36"/>
<comment type="caution">
    <text evidence="1">The sequence shown here is derived from an EMBL/GenBank/DDBJ whole genome shotgun (WGS) entry which is preliminary data.</text>
</comment>
<dbReference type="InterPro" id="IPR014924">
    <property type="entry name" value="DUF1803"/>
</dbReference>
<name>A0A1Y4QW36_9ENTE</name>
<sequence>MEFFYGQKFQKIAPLIHSSFFMEVVQYLNTHQDVTLRQLKADLTTDAHFDKRLDTLIAYGLIRRQARRYTLHFPIYSEIIKDNAFNEVVDPTTMIELSRNLKPLENDSFYAMDMAMFAHFDVLSNGYMHIEMLYNEVTGQHLVGYLQACQQQMHLDKYIDMYNLLGDVDAQYLLDQYEALFDKILHKRRRIRDSIFVQSAIHFGFVQREEQLVFAPNLLLDSHVNIAPVLLEKFAQKSACEQRMLLTQILNNNNVNLIQNVSLENVGN</sequence>
<accession>A0A1Y4QW36</accession>
<reference evidence="2" key="1">
    <citation type="submission" date="2017-04" db="EMBL/GenBank/DDBJ databases">
        <title>Function of individual gut microbiota members based on whole genome sequencing of pure cultures obtained from chicken caecum.</title>
        <authorList>
            <person name="Medvecky M."/>
            <person name="Cejkova D."/>
            <person name="Polansky O."/>
            <person name="Karasova D."/>
            <person name="Kubasova T."/>
            <person name="Cizek A."/>
            <person name="Rychlik I."/>
        </authorList>
    </citation>
    <scope>NUCLEOTIDE SEQUENCE [LARGE SCALE GENOMIC DNA]</scope>
    <source>
        <strain evidence="2">An144</strain>
    </source>
</reference>
<gene>
    <name evidence="1" type="ORF">B5E88_09700</name>
</gene>
<organism evidence="1 2">
    <name type="scientific">Enterococcus cecorum</name>
    <dbReference type="NCBI Taxonomy" id="44008"/>
    <lineage>
        <taxon>Bacteria</taxon>
        <taxon>Bacillati</taxon>
        <taxon>Bacillota</taxon>
        <taxon>Bacilli</taxon>
        <taxon>Lactobacillales</taxon>
        <taxon>Enterococcaceae</taxon>
        <taxon>Enterococcus</taxon>
    </lineage>
</organism>
<protein>
    <recommendedName>
        <fullName evidence="3">DUF1803 domain-containing protein</fullName>
    </recommendedName>
</protein>
<dbReference type="Pfam" id="PF08820">
    <property type="entry name" value="DUF1803"/>
    <property type="match status" value="1"/>
</dbReference>
<dbReference type="RefSeq" id="WP_047242537.1">
    <property type="nucleotide sequence ID" value="NZ_CP010061.1"/>
</dbReference>
<dbReference type="EMBL" id="NFLC01000021">
    <property type="protein sequence ID" value="OUQ09538.1"/>
    <property type="molecule type" value="Genomic_DNA"/>
</dbReference>
<proteinExistence type="predicted"/>